<accession>A0A3N4Z491</accession>
<evidence type="ECO:0000313" key="3">
    <source>
        <dbReference type="EMBL" id="RPF26684.1"/>
    </source>
</evidence>
<comment type="caution">
    <text evidence="3">The sequence shown here is derived from an EMBL/GenBank/DDBJ whole genome shotgun (WGS) entry which is preliminary data.</text>
</comment>
<keyword evidence="2" id="KW-0472">Membrane</keyword>
<feature type="region of interest" description="Disordered" evidence="1">
    <location>
        <begin position="227"/>
        <end position="254"/>
    </location>
</feature>
<reference evidence="3 4" key="1">
    <citation type="submission" date="2018-11" db="EMBL/GenBank/DDBJ databases">
        <title>Sequencing the genomes of 1000 actinobacteria strains.</title>
        <authorList>
            <person name="Klenk H.-P."/>
        </authorList>
    </citation>
    <scope>NUCLEOTIDE SEQUENCE [LARGE SCALE GENOMIC DNA]</scope>
    <source>
        <strain evidence="3 4">DSM 14418</strain>
    </source>
</reference>
<evidence type="ECO:0000256" key="2">
    <source>
        <dbReference type="SAM" id="Phobius"/>
    </source>
</evidence>
<name>A0A3N4Z491_9MICO</name>
<gene>
    <name evidence="3" type="ORF">EDD32_1132</name>
</gene>
<keyword evidence="2" id="KW-1133">Transmembrane helix</keyword>
<keyword evidence="2" id="KW-0812">Transmembrane</keyword>
<dbReference type="EMBL" id="RKRA01000001">
    <property type="protein sequence ID" value="RPF26684.1"/>
    <property type="molecule type" value="Genomic_DNA"/>
</dbReference>
<feature type="region of interest" description="Disordered" evidence="1">
    <location>
        <begin position="107"/>
        <end position="126"/>
    </location>
</feature>
<evidence type="ECO:0000256" key="1">
    <source>
        <dbReference type="SAM" id="MobiDB-lite"/>
    </source>
</evidence>
<feature type="region of interest" description="Disordered" evidence="1">
    <location>
        <begin position="35"/>
        <end position="58"/>
    </location>
</feature>
<dbReference type="RefSeq" id="WP_123915624.1">
    <property type="nucleotide sequence ID" value="NZ_RKRA01000001.1"/>
</dbReference>
<organism evidence="3 4">
    <name type="scientific">Georgenia muralis</name>
    <dbReference type="NCBI Taxonomy" id="154117"/>
    <lineage>
        <taxon>Bacteria</taxon>
        <taxon>Bacillati</taxon>
        <taxon>Actinomycetota</taxon>
        <taxon>Actinomycetes</taxon>
        <taxon>Micrococcales</taxon>
        <taxon>Bogoriellaceae</taxon>
        <taxon>Georgenia</taxon>
    </lineage>
</organism>
<evidence type="ECO:0000313" key="4">
    <source>
        <dbReference type="Proteomes" id="UP000280726"/>
    </source>
</evidence>
<keyword evidence="4" id="KW-1185">Reference proteome</keyword>
<dbReference type="AlphaFoldDB" id="A0A3N4Z491"/>
<proteinExistence type="predicted"/>
<feature type="region of interest" description="Disordered" evidence="1">
    <location>
        <begin position="386"/>
        <end position="420"/>
    </location>
</feature>
<feature type="transmembrane region" description="Helical" evidence="2">
    <location>
        <begin position="68"/>
        <end position="87"/>
    </location>
</feature>
<sequence length="477" mass="48063">MSERHDAIDRLRAADPARGVEPDLAALRARVDAGRTAAQVDAPHDPSRAGSTGGTVVDLAERRRRRGLRLGAAAAGVALLAGAFGLGRTFGVPEAGTPSAAPAISLDRTQPEAASSGPASLDASTAIYPAPSSRHTTFRSQGLSDDGGSAVAWAYDATARFGPDQVRELGAAVGLSGEPRQEFGAWVLGPQDGTGPSLSVAPDGMTSVSFYDPTKEPFRCAAVGGGTEPGAVTEPAPAIEPGATEPGATGEDAATSDMVEPLPAESCGPVDLGPAPTGEAARAQAADVLTAAGLDPASFELVDTALGDTTMTEVLAHHVVDGRRTGASWYIMLTGAGVQSFSGPVAPLVELGDYPVIGAASAVERLTDPRFSDLGTLSIMRDDVDPAAAEGGADDTVTSEVAPDAAFPTEPPAPVTAGQPVPWPVEEVAITGATLGVAQYTTPSGAAMLLPAYALTSEDGRTWSVLAVAEGSLDLAS</sequence>
<dbReference type="OrthoDB" id="3268840at2"/>
<dbReference type="Proteomes" id="UP000280726">
    <property type="component" value="Unassembled WGS sequence"/>
</dbReference>
<protein>
    <submittedName>
        <fullName evidence="3">Uncharacterized protein</fullName>
    </submittedName>
</protein>